<reference evidence="2" key="1">
    <citation type="journal article" date="2019" name="Int. J. Syst. Evol. Microbiol.">
        <title>The Global Catalogue of Microorganisms (GCM) 10K type strain sequencing project: providing services to taxonomists for standard genome sequencing and annotation.</title>
        <authorList>
            <consortium name="The Broad Institute Genomics Platform"/>
            <consortium name="The Broad Institute Genome Sequencing Center for Infectious Disease"/>
            <person name="Wu L."/>
            <person name="Ma J."/>
        </authorList>
    </citation>
    <scope>NUCLEOTIDE SEQUENCE [LARGE SCALE GENOMIC DNA]</scope>
    <source>
        <strain evidence="2">JCM 16601</strain>
    </source>
</reference>
<comment type="caution">
    <text evidence="1">The sequence shown here is derived from an EMBL/GenBank/DDBJ whole genome shotgun (WGS) entry which is preliminary data.</text>
</comment>
<evidence type="ECO:0000313" key="1">
    <source>
        <dbReference type="EMBL" id="GAA3980398.1"/>
    </source>
</evidence>
<organism evidence="1 2">
    <name type="scientific">Mucilaginibacter dorajii</name>
    <dbReference type="NCBI Taxonomy" id="692994"/>
    <lineage>
        <taxon>Bacteria</taxon>
        <taxon>Pseudomonadati</taxon>
        <taxon>Bacteroidota</taxon>
        <taxon>Sphingobacteriia</taxon>
        <taxon>Sphingobacteriales</taxon>
        <taxon>Sphingobacteriaceae</taxon>
        <taxon>Mucilaginibacter</taxon>
    </lineage>
</organism>
<gene>
    <name evidence="1" type="ORF">GCM10022210_34560</name>
</gene>
<dbReference type="RefSeq" id="WP_259088330.1">
    <property type="nucleotide sequence ID" value="NZ_BAAAZC010000025.1"/>
</dbReference>
<protein>
    <submittedName>
        <fullName evidence="1">Uncharacterized protein</fullName>
    </submittedName>
</protein>
<proteinExistence type="predicted"/>
<dbReference type="Proteomes" id="UP001500742">
    <property type="component" value="Unassembled WGS sequence"/>
</dbReference>
<evidence type="ECO:0000313" key="2">
    <source>
        <dbReference type="Proteomes" id="UP001500742"/>
    </source>
</evidence>
<name>A0ABP7QD84_9SPHI</name>
<keyword evidence="2" id="KW-1185">Reference proteome</keyword>
<dbReference type="EMBL" id="BAAAZC010000025">
    <property type="protein sequence ID" value="GAA3980398.1"/>
    <property type="molecule type" value="Genomic_DNA"/>
</dbReference>
<accession>A0ABP7QD84</accession>
<sequence>MNTIEVPQLLSKKLYRKLVFKPDGLTIEKPNSFTPTNFVYINNIAAQNMLAFRYGITWTRGYKFVFGRQYFVEIRNDEESVCRIKLGSYYGIRKDLYGQLWNDIIHQLWKNYFVNIYNYYYDLYKIHQTFELCGISFHFDGIGWDTQNILTWDEIAISSYYHYYMIYNRHNKAQRKSRSFANDWNAVILQVLLKEIVKERNVLQS</sequence>